<dbReference type="Proteomes" id="UP000076532">
    <property type="component" value="Unassembled WGS sequence"/>
</dbReference>
<keyword evidence="5" id="KW-0175">Coiled coil</keyword>
<evidence type="ECO:0000313" key="8">
    <source>
        <dbReference type="Proteomes" id="UP000076532"/>
    </source>
</evidence>
<keyword evidence="2 4" id="KW-0863">Zinc-finger</keyword>
<sequence length="514" mass="57315">MDKNPYLSLSSAVALLTTTMQNPSKANACAVRLGVAADLIDQAFEARTSIAAKTKLAKSYPELLRAGIQFLTFKQQPPDHVAMMGQLTACSCDFRQTGMRQLHKPSRFRPDGRTQIDTTTLVFDAVATVSNCLVFALADLTQHKFRNANTNEAGDRNWPQGPEDLLPLGPEDSLVGLELWVAAAPLGYIIFKLIGYLSLFYVPFAQEVFKPNFTMALARPIEHLEEAVKFYDGGDPSSLARTHFFTYPVMTIFEFFSNLQRCDTPQFNIMITCRGSWISPVLARLTTIVATLPQEWSKIRLLMVVMSAWANAVIEGGVATARFDRERFTELPSFDAVETAFNEMVDTRKVGCMNIVCGSLPTEAIHSRLCSRCDLVRFCGEKCQKEAWKCAILPHRPFCAVAHSLKESFGADWPQLWTIGFTYAQFQALCRSKAVDTEVVKAIGSTMSALGIRQNVHRDNLKREGESQMERLIRAEREKVQRQKSEAMKASLGGNLMVFDREAGISMMTSGAIR</sequence>
<evidence type="ECO:0000256" key="3">
    <source>
        <dbReference type="ARBA" id="ARBA00022833"/>
    </source>
</evidence>
<reference evidence="7 8" key="1">
    <citation type="journal article" date="2016" name="Mol. Biol. Evol.">
        <title>Comparative Genomics of Early-Diverging Mushroom-Forming Fungi Provides Insights into the Origins of Lignocellulose Decay Capabilities.</title>
        <authorList>
            <person name="Nagy L.G."/>
            <person name="Riley R."/>
            <person name="Tritt A."/>
            <person name="Adam C."/>
            <person name="Daum C."/>
            <person name="Floudas D."/>
            <person name="Sun H."/>
            <person name="Yadav J.S."/>
            <person name="Pangilinan J."/>
            <person name="Larsson K.H."/>
            <person name="Matsuura K."/>
            <person name="Barry K."/>
            <person name="Labutti K."/>
            <person name="Kuo R."/>
            <person name="Ohm R.A."/>
            <person name="Bhattacharya S.S."/>
            <person name="Shirouzu T."/>
            <person name="Yoshinaga Y."/>
            <person name="Martin F.M."/>
            <person name="Grigoriev I.V."/>
            <person name="Hibbett D.S."/>
        </authorList>
    </citation>
    <scope>NUCLEOTIDE SEQUENCE [LARGE SCALE GENOMIC DNA]</scope>
    <source>
        <strain evidence="7 8">CBS 109695</strain>
    </source>
</reference>
<dbReference type="GO" id="GO:0008270">
    <property type="term" value="F:zinc ion binding"/>
    <property type="evidence" value="ECO:0007669"/>
    <property type="project" value="UniProtKB-KW"/>
</dbReference>
<evidence type="ECO:0000256" key="4">
    <source>
        <dbReference type="PROSITE-ProRule" id="PRU00134"/>
    </source>
</evidence>
<gene>
    <name evidence="7" type="ORF">FIBSPDRAFT_871201</name>
</gene>
<dbReference type="SUPFAM" id="SSF144232">
    <property type="entry name" value="HIT/MYND zinc finger-like"/>
    <property type="match status" value="1"/>
</dbReference>
<keyword evidence="8" id="KW-1185">Reference proteome</keyword>
<proteinExistence type="predicted"/>
<dbReference type="AlphaFoldDB" id="A0A166AI64"/>
<accession>A0A166AI64</accession>
<dbReference type="OrthoDB" id="3270372at2759"/>
<keyword evidence="3" id="KW-0862">Zinc</keyword>
<evidence type="ECO:0000256" key="2">
    <source>
        <dbReference type="ARBA" id="ARBA00022771"/>
    </source>
</evidence>
<dbReference type="Gene3D" id="6.10.140.2220">
    <property type="match status" value="1"/>
</dbReference>
<evidence type="ECO:0000313" key="7">
    <source>
        <dbReference type="EMBL" id="KZP11630.1"/>
    </source>
</evidence>
<keyword evidence="1" id="KW-0479">Metal-binding</keyword>
<organism evidence="7 8">
    <name type="scientific">Athelia psychrophila</name>
    <dbReference type="NCBI Taxonomy" id="1759441"/>
    <lineage>
        <taxon>Eukaryota</taxon>
        <taxon>Fungi</taxon>
        <taxon>Dikarya</taxon>
        <taxon>Basidiomycota</taxon>
        <taxon>Agaricomycotina</taxon>
        <taxon>Agaricomycetes</taxon>
        <taxon>Agaricomycetidae</taxon>
        <taxon>Atheliales</taxon>
        <taxon>Atheliaceae</taxon>
        <taxon>Athelia</taxon>
    </lineage>
</organism>
<dbReference type="EMBL" id="KV417660">
    <property type="protein sequence ID" value="KZP11630.1"/>
    <property type="molecule type" value="Genomic_DNA"/>
</dbReference>
<name>A0A166AI64_9AGAM</name>
<feature type="domain" description="MYND-type" evidence="6">
    <location>
        <begin position="354"/>
        <end position="399"/>
    </location>
</feature>
<dbReference type="InterPro" id="IPR002893">
    <property type="entry name" value="Znf_MYND"/>
</dbReference>
<evidence type="ECO:0000259" key="6">
    <source>
        <dbReference type="PROSITE" id="PS50865"/>
    </source>
</evidence>
<protein>
    <recommendedName>
        <fullName evidence="6">MYND-type domain-containing protein</fullName>
    </recommendedName>
</protein>
<evidence type="ECO:0000256" key="5">
    <source>
        <dbReference type="SAM" id="Coils"/>
    </source>
</evidence>
<dbReference type="Pfam" id="PF01753">
    <property type="entry name" value="zf-MYND"/>
    <property type="match status" value="1"/>
</dbReference>
<dbReference type="STRING" id="436010.A0A166AI64"/>
<evidence type="ECO:0000256" key="1">
    <source>
        <dbReference type="ARBA" id="ARBA00022723"/>
    </source>
</evidence>
<dbReference type="PROSITE" id="PS50865">
    <property type="entry name" value="ZF_MYND_2"/>
    <property type="match status" value="1"/>
</dbReference>
<feature type="coiled-coil region" evidence="5">
    <location>
        <begin position="458"/>
        <end position="486"/>
    </location>
</feature>